<evidence type="ECO:0000313" key="17">
    <source>
        <dbReference type="EMBL" id="KDE07906.1"/>
    </source>
</evidence>
<keyword evidence="19" id="KW-1185">Reference proteome</keyword>
<name>U5H393_USTV1</name>
<accession>U5H393</accession>
<dbReference type="GO" id="GO:0019369">
    <property type="term" value="P:arachidonate metabolic process"/>
    <property type="evidence" value="ECO:0007669"/>
    <property type="project" value="TreeGrafter"/>
</dbReference>
<dbReference type="Gene3D" id="3.40.50.1820">
    <property type="entry name" value="alpha/beta hydrolase"/>
    <property type="match status" value="1"/>
</dbReference>
<keyword evidence="10" id="KW-1133">Transmembrane helix</keyword>
<sequence length="864" mass="93190">MSDTTTTPAAMVSGADSLPTSQALTTVNGNAQRDDDLLMSPPCTVEDDRETAQDQDDSKAAVLATPAFLKGLQPPPLPLWAVPHTTTALTASRLSLLSARSFASTGFAIARTSTSLGFGAIKVAVAGIGVLLDHSLGLAGNAPMMDGSGPLAQTGIAAIAAAEKLALLGINIGSGITNLALGGATSTIAFLEDVYGNDEALRTLEAFTRLVKDEWNTSLPTDPYQEGGLSHWSTIQVAKAAATWAALQSVTGELDGRRWAMHLDELDWGKERIPPPQDGTGGVLWEITDDQLFESGAEIIEATINQDDRSSQTGSEATHSEEHARQQLRRFASMCLGSYGSAGILFFGVKLPSIDATIAPDASSTTVHSLTPDNLSALARQQAEEDLERTLRPRQHDAAPPEEEQSEAAQLGDLAAGWALPAEAVSAVEAVEFPPGSTVDQSEATSETETTSALQAEDWGLKSEGALPRAKPRTNAAKLSSRYDYWGLLTGKHDEAILHSVAGVAPDATLEEPCGSSDEDDDDMTDVRPEVLSQRRNARVAEREARKRRDMRGRRPPRFFILTDHPNHTITVLVRGTTTIDDIATDLACESSIFDETEYWDDASPPQSSRLAPYTVHSGMYEIALAMGRKDGAMHRVVDKALRRNPGYGLQLAGHSLGSGCATLLGLMWANPDSATISSKSGLPPGRSVQVFGFATPCVTDAALSMRCRKLVHSFIHSYDVVPRFSLGHMRDIRSAAAWLCYANSDHPGESCDNILSRIVAYKRGKLDDDPALKKEEEDWFTSIRTSLGANQNYSTLCPPGDVLWLTKPDDLILPSDATRTVHPGPRLFRVKRPDIIFKQMIFTRNMLSSHLPHQYTSAIEEYL</sequence>
<dbReference type="Proteomes" id="UP000017200">
    <property type="component" value="Unassembled WGS sequence"/>
</dbReference>
<dbReference type="Pfam" id="PF01764">
    <property type="entry name" value="Lipase_3"/>
    <property type="match status" value="1"/>
</dbReference>
<evidence type="ECO:0000256" key="4">
    <source>
        <dbReference type="ARBA" id="ARBA00022553"/>
    </source>
</evidence>
<reference evidence="17" key="2">
    <citation type="submission" date="2010-11" db="EMBL/GenBank/DDBJ databases">
        <authorList>
            <consortium name="The Broad Institute Genome Sequencing Platform"/>
            <person name="Earl A."/>
            <person name="Ward D."/>
            <person name="Feldgarden M."/>
            <person name="Gevers D."/>
            <person name="Butler R."/>
            <person name="Young S.K."/>
            <person name="Zeng Q."/>
            <person name="Gargeya S."/>
            <person name="Fitzgerald M."/>
            <person name="Haas B."/>
            <person name="Abouelleil A."/>
            <person name="Alvarado L."/>
            <person name="Arachchi H.M."/>
            <person name="Berlin A."/>
            <person name="Brown A."/>
            <person name="Chapman S.B."/>
            <person name="Chen Z."/>
            <person name="Dunbar C."/>
            <person name="Freedman E."/>
            <person name="Gearin G."/>
            <person name="Gellesch M."/>
            <person name="Goldberg J."/>
            <person name="Griggs A."/>
            <person name="Gujja S."/>
            <person name="Heilman E."/>
            <person name="Heiman D."/>
            <person name="Howarth C."/>
            <person name="Larson L."/>
            <person name="Lui A."/>
            <person name="MacDonald P.J.P."/>
            <person name="Mehta T."/>
            <person name="Montmayeur A."/>
            <person name="Murphy C."/>
            <person name="Neiman D."/>
            <person name="Pearson M."/>
            <person name="Priest M."/>
            <person name="Roberts A."/>
            <person name="Saif S."/>
            <person name="Shea T."/>
            <person name="Shenoy N."/>
            <person name="Sisk P."/>
            <person name="Stolte C."/>
            <person name="Sykes S."/>
            <person name="White J."/>
            <person name="Yandava C."/>
            <person name="Wortman J."/>
            <person name="Nusbaum C."/>
            <person name="Birren B."/>
        </authorList>
    </citation>
    <scope>NUCLEOTIDE SEQUENCE</scope>
    <source>
        <strain evidence="17">P1A1 Lamole</strain>
    </source>
</reference>
<evidence type="ECO:0000256" key="11">
    <source>
        <dbReference type="ARBA" id="ARBA00023098"/>
    </source>
</evidence>
<evidence type="ECO:0000256" key="5">
    <source>
        <dbReference type="ARBA" id="ARBA00022692"/>
    </source>
</evidence>
<evidence type="ECO:0000256" key="14">
    <source>
        <dbReference type="ARBA" id="ARBA00026104"/>
    </source>
</evidence>
<evidence type="ECO:0000256" key="10">
    <source>
        <dbReference type="ARBA" id="ARBA00022989"/>
    </source>
</evidence>
<comment type="subcellular location">
    <subcellularLocation>
        <location evidence="2">Cell membrane</location>
        <topology evidence="2">Multi-pass membrane protein</topology>
    </subcellularLocation>
</comment>
<keyword evidence="11" id="KW-0443">Lipid metabolism</keyword>
<dbReference type="InterPro" id="IPR002921">
    <property type="entry name" value="Fungal_lipase-type"/>
</dbReference>
<evidence type="ECO:0000256" key="15">
    <source>
        <dbReference type="SAM" id="MobiDB-lite"/>
    </source>
</evidence>
<dbReference type="InterPro" id="IPR029058">
    <property type="entry name" value="AB_hydrolase_fold"/>
</dbReference>
<dbReference type="AlphaFoldDB" id="U5H393"/>
<feature type="compositionally biased region" description="Low complexity" evidence="15">
    <location>
        <begin position="442"/>
        <end position="453"/>
    </location>
</feature>
<evidence type="ECO:0000256" key="1">
    <source>
        <dbReference type="ARBA" id="ARBA00001913"/>
    </source>
</evidence>
<dbReference type="OrthoDB" id="438440at2759"/>
<reference evidence="19" key="1">
    <citation type="submission" date="2010-11" db="EMBL/GenBank/DDBJ databases">
        <title>The genome sequence of Microbotryum violaceum strain p1A1 Lamole.</title>
        <authorList>
            <person name="Cuomo C."/>
            <person name="Perlin M."/>
            <person name="Young S.K."/>
            <person name="Zeng Q."/>
            <person name="Gargeya S."/>
            <person name="Alvarado L."/>
            <person name="Berlin A."/>
            <person name="Chapman S.B."/>
            <person name="Chen Z."/>
            <person name="Freedman E."/>
            <person name="Gellesch M."/>
            <person name="Goldberg J."/>
            <person name="Griggs A."/>
            <person name="Gujja S."/>
            <person name="Heilman E."/>
            <person name="Heiman D."/>
            <person name="Howarth C."/>
            <person name="Mehta T."/>
            <person name="Neiman D."/>
            <person name="Pearson M."/>
            <person name="Roberts A."/>
            <person name="Saif S."/>
            <person name="Shea T."/>
            <person name="Shenoy N."/>
            <person name="Sisk P."/>
            <person name="Stolte C."/>
            <person name="Sykes S."/>
            <person name="White J."/>
            <person name="Yandava C."/>
            <person name="Haas B."/>
            <person name="Nusbaum C."/>
            <person name="Birren B."/>
        </authorList>
    </citation>
    <scope>NUCLEOTIDE SEQUENCE [LARGE SCALE GENOMIC DNA]</scope>
    <source>
        <strain evidence="19">p1A1 Lamole</strain>
    </source>
</reference>
<feature type="region of interest" description="Disordered" evidence="15">
    <location>
        <begin position="390"/>
        <end position="409"/>
    </location>
</feature>
<evidence type="ECO:0000256" key="8">
    <source>
        <dbReference type="ARBA" id="ARBA00022837"/>
    </source>
</evidence>
<dbReference type="InterPro" id="IPR052214">
    <property type="entry name" value="DAG_Lipase-Related"/>
</dbReference>
<keyword evidence="12" id="KW-0472">Membrane</keyword>
<dbReference type="HOGENOM" id="CLU_021218_0_0_1"/>
<feature type="compositionally biased region" description="Polar residues" evidence="15">
    <location>
        <begin position="18"/>
        <end position="31"/>
    </location>
</feature>
<keyword evidence="7" id="KW-0378">Hydrolase</keyword>
<keyword evidence="5" id="KW-0812">Transmembrane</keyword>
<feature type="domain" description="Fungal lipase-type" evidence="16">
    <location>
        <begin position="572"/>
        <end position="727"/>
    </location>
</feature>
<dbReference type="InParanoid" id="U5H393"/>
<evidence type="ECO:0000256" key="3">
    <source>
        <dbReference type="ARBA" id="ARBA00022475"/>
    </source>
</evidence>
<keyword evidence="3" id="KW-1003">Cell membrane</keyword>
<comment type="catalytic activity">
    <reaction evidence="13">
        <text>a 1,2-diacyl-sn-glycerol + H2O = a 2-acylglycerol + a fatty acid + H(+)</text>
        <dbReference type="Rhea" id="RHEA:33275"/>
        <dbReference type="ChEBI" id="CHEBI:15377"/>
        <dbReference type="ChEBI" id="CHEBI:15378"/>
        <dbReference type="ChEBI" id="CHEBI:17389"/>
        <dbReference type="ChEBI" id="CHEBI:17815"/>
        <dbReference type="ChEBI" id="CHEBI:28868"/>
        <dbReference type="EC" id="3.1.1.116"/>
    </reaction>
    <physiologicalReaction direction="left-to-right" evidence="13">
        <dbReference type="Rhea" id="RHEA:33276"/>
    </physiologicalReaction>
</comment>
<dbReference type="CDD" id="cd00519">
    <property type="entry name" value="Lipase_3"/>
    <property type="match status" value="1"/>
</dbReference>
<protein>
    <recommendedName>
        <fullName evidence="14">sn-1-specific diacylglycerol lipase</fullName>
        <ecNumber evidence="14">3.1.1.116</ecNumber>
    </recommendedName>
</protein>
<dbReference type="OMA" id="EANMHMT"/>
<reference evidence="18" key="4">
    <citation type="submission" date="2015-06" db="UniProtKB">
        <authorList>
            <consortium name="EnsemblFungi"/>
        </authorList>
    </citation>
    <scope>IDENTIFICATION</scope>
</reference>
<feature type="region of interest" description="Disordered" evidence="15">
    <location>
        <begin position="1"/>
        <end position="57"/>
    </location>
</feature>
<feature type="region of interest" description="Disordered" evidence="15">
    <location>
        <begin position="304"/>
        <end position="324"/>
    </location>
</feature>
<dbReference type="EC" id="3.1.1.116" evidence="14"/>
<evidence type="ECO:0000256" key="7">
    <source>
        <dbReference type="ARBA" id="ARBA00022801"/>
    </source>
</evidence>
<dbReference type="SUPFAM" id="SSF53474">
    <property type="entry name" value="alpha/beta-Hydrolases"/>
    <property type="match status" value="1"/>
</dbReference>
<dbReference type="PANTHER" id="PTHR45792:SF8">
    <property type="entry name" value="DIACYLGLYCEROL LIPASE-ALPHA"/>
    <property type="match status" value="1"/>
</dbReference>
<evidence type="ECO:0000256" key="2">
    <source>
        <dbReference type="ARBA" id="ARBA00004651"/>
    </source>
</evidence>
<evidence type="ECO:0000256" key="6">
    <source>
        <dbReference type="ARBA" id="ARBA00022723"/>
    </source>
</evidence>
<dbReference type="GO" id="GO:0005886">
    <property type="term" value="C:plasma membrane"/>
    <property type="evidence" value="ECO:0007669"/>
    <property type="project" value="UniProtKB-SubCell"/>
</dbReference>
<keyword evidence="9" id="KW-0442">Lipid degradation</keyword>
<dbReference type="PANTHER" id="PTHR45792">
    <property type="entry name" value="DIACYLGLYCEROL LIPASE HOMOLOG-RELATED"/>
    <property type="match status" value="1"/>
</dbReference>
<organism evidence="17">
    <name type="scientific">Microbotryum lychnidis-dioicae (strain p1A1 Lamole / MvSl-1064)</name>
    <name type="common">Anther smut fungus</name>
    <dbReference type="NCBI Taxonomy" id="683840"/>
    <lineage>
        <taxon>Eukaryota</taxon>
        <taxon>Fungi</taxon>
        <taxon>Dikarya</taxon>
        <taxon>Basidiomycota</taxon>
        <taxon>Pucciniomycotina</taxon>
        <taxon>Microbotryomycetes</taxon>
        <taxon>Microbotryales</taxon>
        <taxon>Microbotryaceae</taxon>
        <taxon>Microbotryum</taxon>
    </lineage>
</organism>
<dbReference type="GO" id="GO:0016298">
    <property type="term" value="F:lipase activity"/>
    <property type="evidence" value="ECO:0007669"/>
    <property type="project" value="TreeGrafter"/>
</dbReference>
<dbReference type="GO" id="GO:0046872">
    <property type="term" value="F:metal ion binding"/>
    <property type="evidence" value="ECO:0007669"/>
    <property type="project" value="UniProtKB-KW"/>
</dbReference>
<reference evidence="17 19" key="3">
    <citation type="journal article" date="2015" name="BMC Genomics">
        <title>Sex and parasites: genomic and transcriptomic analysis of Microbotryum lychnidis-dioicae, the biotrophic and plant-castrating anther smut fungus.</title>
        <authorList>
            <person name="Perlin M.H."/>
            <person name="Amselem J."/>
            <person name="Fontanillas E."/>
            <person name="Toh S.S."/>
            <person name="Chen Z."/>
            <person name="Goldberg J."/>
            <person name="Duplessis S."/>
            <person name="Henrissat B."/>
            <person name="Young S."/>
            <person name="Zeng Q."/>
            <person name="Aguileta G."/>
            <person name="Petit E."/>
            <person name="Badouin H."/>
            <person name="Andrews J."/>
            <person name="Razeeq D."/>
            <person name="Gabaldon T."/>
            <person name="Quesneville H."/>
            <person name="Giraud T."/>
            <person name="Hood M.E."/>
            <person name="Schultz D.J."/>
            <person name="Cuomo C.A."/>
        </authorList>
    </citation>
    <scope>NUCLEOTIDE SEQUENCE [LARGE SCALE GENOMIC DNA]</scope>
    <source>
        <strain evidence="19">p1A1 Lamole</strain>
        <strain evidence="17">P1A1 Lamole</strain>
    </source>
</reference>
<proteinExistence type="predicted"/>
<evidence type="ECO:0000256" key="13">
    <source>
        <dbReference type="ARBA" id="ARBA00024531"/>
    </source>
</evidence>
<evidence type="ECO:0000256" key="9">
    <source>
        <dbReference type="ARBA" id="ARBA00022963"/>
    </source>
</evidence>
<comment type="cofactor">
    <cofactor evidence="1">
        <name>Ca(2+)</name>
        <dbReference type="ChEBI" id="CHEBI:29108"/>
    </cofactor>
</comment>
<evidence type="ECO:0000313" key="18">
    <source>
        <dbReference type="EnsemblFungi" id="MVLG_01816T0"/>
    </source>
</evidence>
<dbReference type="EMBL" id="AEIJ01000176">
    <property type="status" value="NOT_ANNOTATED_CDS"/>
    <property type="molecule type" value="Genomic_DNA"/>
</dbReference>
<keyword evidence="8" id="KW-0106">Calcium</keyword>
<feature type="compositionally biased region" description="Basic and acidic residues" evidence="15">
    <location>
        <begin position="390"/>
        <end position="399"/>
    </location>
</feature>
<keyword evidence="6" id="KW-0479">Metal-binding</keyword>
<evidence type="ECO:0000313" key="19">
    <source>
        <dbReference type="Proteomes" id="UP000017200"/>
    </source>
</evidence>
<dbReference type="EMBL" id="GL541654">
    <property type="protein sequence ID" value="KDE07906.1"/>
    <property type="molecule type" value="Genomic_DNA"/>
</dbReference>
<keyword evidence="4" id="KW-0597">Phosphoprotein</keyword>
<evidence type="ECO:0000256" key="12">
    <source>
        <dbReference type="ARBA" id="ARBA00023136"/>
    </source>
</evidence>
<gene>
    <name evidence="17" type="ORF">MVLG_01816</name>
</gene>
<feature type="region of interest" description="Disordered" evidence="15">
    <location>
        <begin position="434"/>
        <end position="453"/>
    </location>
</feature>
<dbReference type="GO" id="GO:0046340">
    <property type="term" value="P:diacylglycerol catabolic process"/>
    <property type="evidence" value="ECO:0007669"/>
    <property type="project" value="TreeGrafter"/>
</dbReference>
<evidence type="ECO:0000259" key="16">
    <source>
        <dbReference type="Pfam" id="PF01764"/>
    </source>
</evidence>
<dbReference type="EnsemblFungi" id="MVLG_01816T0">
    <property type="protein sequence ID" value="MVLG_01816T0"/>
    <property type="gene ID" value="MVLG_01816"/>
</dbReference>